<gene>
    <name evidence="3" type="ORF">IRZ65_09685</name>
    <name evidence="4" type="ORF">NCTC11842_02252</name>
</gene>
<dbReference type="RefSeq" id="WP_010798408.1">
    <property type="nucleotide sequence ID" value="NZ_CP069262.1"/>
</dbReference>
<protein>
    <recommendedName>
        <fullName evidence="7">Lipoprotein</fullName>
    </recommendedName>
</protein>
<dbReference type="EMBL" id="JADMCD010000003">
    <property type="protein sequence ID" value="MBF8640956.1"/>
    <property type="molecule type" value="Genomic_DNA"/>
</dbReference>
<feature type="region of interest" description="Disordered" evidence="1">
    <location>
        <begin position="23"/>
        <end position="71"/>
    </location>
</feature>
<keyword evidence="2" id="KW-0732">Signal</keyword>
<evidence type="ECO:0000313" key="6">
    <source>
        <dbReference type="Proteomes" id="UP000626180"/>
    </source>
</evidence>
<feature type="signal peptide" evidence="2">
    <location>
        <begin position="1"/>
        <end position="19"/>
    </location>
</feature>
<evidence type="ECO:0000313" key="3">
    <source>
        <dbReference type="EMBL" id="MBF8640956.1"/>
    </source>
</evidence>
<dbReference type="AlphaFoldDB" id="A0A2X2EDV0"/>
<feature type="chain" id="PRO_5015948845" description="Lipoprotein" evidence="2">
    <location>
        <begin position="20"/>
        <end position="71"/>
    </location>
</feature>
<reference evidence="4 5" key="1">
    <citation type="submission" date="2018-06" db="EMBL/GenBank/DDBJ databases">
        <authorList>
            <consortium name="Pathogen Informatics"/>
            <person name="Doyle S."/>
        </authorList>
    </citation>
    <scope>NUCLEOTIDE SEQUENCE [LARGE SCALE GENOMIC DNA]</scope>
    <source>
        <strain evidence="4 5">NCTC11842</strain>
    </source>
</reference>
<dbReference type="PROSITE" id="PS51257">
    <property type="entry name" value="PROKAR_LIPOPROTEIN"/>
    <property type="match status" value="1"/>
</dbReference>
<proteinExistence type="predicted"/>
<dbReference type="Proteomes" id="UP000250443">
    <property type="component" value="Unassembled WGS sequence"/>
</dbReference>
<evidence type="ECO:0000313" key="4">
    <source>
        <dbReference type="EMBL" id="SPZ06379.1"/>
    </source>
</evidence>
<organism evidence="4 5">
    <name type="scientific">Pseudomonas luteola</name>
    <dbReference type="NCBI Taxonomy" id="47886"/>
    <lineage>
        <taxon>Bacteria</taxon>
        <taxon>Pseudomonadati</taxon>
        <taxon>Pseudomonadota</taxon>
        <taxon>Gammaproteobacteria</taxon>
        <taxon>Pseudomonadales</taxon>
        <taxon>Pseudomonadaceae</taxon>
        <taxon>Pseudomonas</taxon>
    </lineage>
</organism>
<feature type="compositionally biased region" description="Gly residues" evidence="1">
    <location>
        <begin position="39"/>
        <end position="71"/>
    </location>
</feature>
<sequence>MKRAAWVTSILFGALLATGCVPWGKDQGGGDVSPQEQGGAAGGAGGAGSGMGGTGGVGGSSSGSGGGSGSR</sequence>
<dbReference type="Proteomes" id="UP000626180">
    <property type="component" value="Unassembled WGS sequence"/>
</dbReference>
<dbReference type="EMBL" id="UAUF01000011">
    <property type="protein sequence ID" value="SPZ06379.1"/>
    <property type="molecule type" value="Genomic_DNA"/>
</dbReference>
<keyword evidence="6" id="KW-1185">Reference proteome</keyword>
<evidence type="ECO:0008006" key="7">
    <source>
        <dbReference type="Google" id="ProtNLM"/>
    </source>
</evidence>
<name>A0A2X2EDV0_PSELU</name>
<evidence type="ECO:0000313" key="5">
    <source>
        <dbReference type="Proteomes" id="UP000250443"/>
    </source>
</evidence>
<evidence type="ECO:0000256" key="2">
    <source>
        <dbReference type="SAM" id="SignalP"/>
    </source>
</evidence>
<evidence type="ECO:0000256" key="1">
    <source>
        <dbReference type="SAM" id="MobiDB-lite"/>
    </source>
</evidence>
<reference evidence="3 6" key="2">
    <citation type="submission" date="2020-10" db="EMBL/GenBank/DDBJ databases">
        <title>Genome sequences of Pseudomonas isolates.</title>
        <authorList>
            <person name="Wessels L."/>
            <person name="Reich F."/>
            <person name="Hammerl J."/>
        </authorList>
    </citation>
    <scope>NUCLEOTIDE SEQUENCE [LARGE SCALE GENOMIC DNA]</scope>
    <source>
        <strain evidence="3 6">20-MO00624-0</strain>
    </source>
</reference>
<accession>A0A2X2EDV0</accession>